<name>A0A7U2I7X4_PHANO</name>
<accession>A0A7U2I7X4</accession>
<keyword evidence="2" id="KW-1185">Reference proteome</keyword>
<dbReference type="OrthoDB" id="2157530at2759"/>
<dbReference type="VEuPathDB" id="FungiDB:JI435_141140"/>
<feature type="non-terminal residue" evidence="1">
    <location>
        <position position="1"/>
    </location>
</feature>
<reference evidence="2" key="1">
    <citation type="journal article" date="2021" name="BMC Genomics">
        <title>Chromosome-level genome assembly and manually-curated proteome of model necrotroph Parastagonospora nodorum Sn15 reveals a genome-wide trove of candidate effector homologs, and redundancy of virulence-related functions within an accessory chromosome.</title>
        <authorList>
            <person name="Bertazzoni S."/>
            <person name="Jones D.A.B."/>
            <person name="Phan H.T."/>
            <person name="Tan K.-C."/>
            <person name="Hane J.K."/>
        </authorList>
    </citation>
    <scope>NUCLEOTIDE SEQUENCE [LARGE SCALE GENOMIC DNA]</scope>
    <source>
        <strain evidence="2">SN15 / ATCC MYA-4574 / FGSC 10173)</strain>
    </source>
</reference>
<dbReference type="AlphaFoldDB" id="A0A7U2I7X4"/>
<dbReference type="Pfam" id="PF26639">
    <property type="entry name" value="Het-6_barrel"/>
    <property type="match status" value="1"/>
</dbReference>
<dbReference type="InterPro" id="IPR052895">
    <property type="entry name" value="HetReg/Transcr_Mod"/>
</dbReference>
<dbReference type="Proteomes" id="UP000663193">
    <property type="component" value="Chromosome 14"/>
</dbReference>
<evidence type="ECO:0000313" key="1">
    <source>
        <dbReference type="EMBL" id="QRD03123.1"/>
    </source>
</evidence>
<dbReference type="EMBL" id="CP069036">
    <property type="protein sequence ID" value="QRD03123.1"/>
    <property type="molecule type" value="Genomic_DNA"/>
</dbReference>
<protein>
    <recommendedName>
        <fullName evidence="3">Heterokaryon incompatibility domain-containing protein</fullName>
    </recommendedName>
</protein>
<gene>
    <name evidence="1" type="ORF">JI435_141140</name>
</gene>
<dbReference type="PANTHER" id="PTHR24148:SF64">
    <property type="entry name" value="HETEROKARYON INCOMPATIBILITY DOMAIN-CONTAINING PROTEIN"/>
    <property type="match status" value="1"/>
</dbReference>
<dbReference type="PANTHER" id="PTHR24148">
    <property type="entry name" value="ANKYRIN REPEAT DOMAIN-CONTAINING PROTEIN 39 HOMOLOG-RELATED"/>
    <property type="match status" value="1"/>
</dbReference>
<evidence type="ECO:0000313" key="2">
    <source>
        <dbReference type="Proteomes" id="UP000663193"/>
    </source>
</evidence>
<sequence>LGNGPAYLAINLMFELHMVGQFMGDAYLTHHVGGFHGRQKTDLYLHARIKALHELLQHPWFQRVWVVQEVVAAKEVTVCYGQQLIPWTTFYEKTKVFSGPVVSTIAALGSNKGALHNAHSYLGIMSLPLIVAYRMEYTSVFGPNSISYLLRVFGAREAKWPRDKVFALIGISKTYAADLKQLVDYKKTTTETEIMLDLAHFLLDHKEAIDVLDFAGIGSHGYNLDLPSWAVDWTVPRSGMPLYTEFAPETIKYHATKNQRAHMIRGSSRREVIVRGQLVDRIASIAPLPIREGNPSDSTIATLMSYPNTALTHARRQLPESYRHMHSQPLAEAVWRTLIGDRTHSARPAPPHYGAALLAQVEMMLSMGALAQSFQPSQIMTEANLSRLHAQLGEERVRQFQEASQLLQEIDMLYDDSKNQAPLVFCTTEKGWMGMVPRGSEVDDWVGLLWGMHVPCVLREVGTRWRVVGGAYVHGIMDGEGVGRELERDFRVV</sequence>
<proteinExistence type="predicted"/>
<evidence type="ECO:0008006" key="3">
    <source>
        <dbReference type="Google" id="ProtNLM"/>
    </source>
</evidence>
<organism evidence="1 2">
    <name type="scientific">Phaeosphaeria nodorum (strain SN15 / ATCC MYA-4574 / FGSC 10173)</name>
    <name type="common">Glume blotch fungus</name>
    <name type="synonym">Parastagonospora nodorum</name>
    <dbReference type="NCBI Taxonomy" id="321614"/>
    <lineage>
        <taxon>Eukaryota</taxon>
        <taxon>Fungi</taxon>
        <taxon>Dikarya</taxon>
        <taxon>Ascomycota</taxon>
        <taxon>Pezizomycotina</taxon>
        <taxon>Dothideomycetes</taxon>
        <taxon>Pleosporomycetidae</taxon>
        <taxon>Pleosporales</taxon>
        <taxon>Pleosporineae</taxon>
        <taxon>Phaeosphaeriaceae</taxon>
        <taxon>Parastagonospora</taxon>
    </lineage>
</organism>